<keyword evidence="6" id="KW-0732">Signal</keyword>
<accession>A0A919IL63</accession>
<dbReference type="SUPFAM" id="SSF49265">
    <property type="entry name" value="Fibronectin type III"/>
    <property type="match status" value="2"/>
</dbReference>
<dbReference type="InterPro" id="IPR000408">
    <property type="entry name" value="Reg_chr_condens"/>
</dbReference>
<proteinExistence type="predicted"/>
<dbReference type="Pfam" id="PF25390">
    <property type="entry name" value="WD40_RLD"/>
    <property type="match status" value="1"/>
</dbReference>
<dbReference type="Pfam" id="PF17957">
    <property type="entry name" value="Big_7"/>
    <property type="match status" value="1"/>
</dbReference>
<keyword evidence="4" id="KW-0624">Polysaccharide degradation</keyword>
<feature type="region of interest" description="Disordered" evidence="5">
    <location>
        <begin position="463"/>
        <end position="490"/>
    </location>
</feature>
<evidence type="ECO:0000313" key="8">
    <source>
        <dbReference type="EMBL" id="GID67749.1"/>
    </source>
</evidence>
<dbReference type="Gene3D" id="2.60.40.10">
    <property type="entry name" value="Immunoglobulins"/>
    <property type="match status" value="4"/>
</dbReference>
<dbReference type="SMART" id="SM00060">
    <property type="entry name" value="FN3"/>
    <property type="match status" value="4"/>
</dbReference>
<dbReference type="InterPro" id="IPR058923">
    <property type="entry name" value="RCC1-like_dom"/>
</dbReference>
<dbReference type="InterPro" id="IPR013783">
    <property type="entry name" value="Ig-like_fold"/>
</dbReference>
<evidence type="ECO:0000256" key="2">
    <source>
        <dbReference type="ARBA" id="ARBA00022737"/>
    </source>
</evidence>
<dbReference type="PANTHER" id="PTHR45982">
    <property type="entry name" value="REGULATOR OF CHROMOSOME CONDENSATION"/>
    <property type="match status" value="1"/>
</dbReference>
<dbReference type="InterPro" id="IPR051553">
    <property type="entry name" value="Ran_GTPase-activating"/>
</dbReference>
<gene>
    <name evidence="8" type="ORF">Acy02nite_56300</name>
</gene>
<evidence type="ECO:0000313" key="9">
    <source>
        <dbReference type="Proteomes" id="UP000619479"/>
    </source>
</evidence>
<evidence type="ECO:0000256" key="4">
    <source>
        <dbReference type="ARBA" id="ARBA00023326"/>
    </source>
</evidence>
<feature type="region of interest" description="Disordered" evidence="5">
    <location>
        <begin position="927"/>
        <end position="1007"/>
    </location>
</feature>
<dbReference type="CDD" id="cd00063">
    <property type="entry name" value="FN3"/>
    <property type="match status" value="4"/>
</dbReference>
<sequence>MATAAVMLAAVITGPAAADPSTARFTQIAAGGAHTCARADDGVTYCWGSNYLGQLGDGGTTDQTTPTAVHAPAGVALTQVTAGLYHTCGLGDDANAYCWGQNAYGQLGDGSTTSRTSPVAVLPPGGVPLTQITAGEFHTCALDSDGNAYCWGVGLHGQLGDGEAIDRSSPVAVNAPADGVTFTRIAAGGYHTCGLGSDNNAYCWGAGQFGTLGDGGDANQSSPVPVSLPAGVTFTRITGGGYHTCALGSDSKAYCWGVGDTGQLGNGDDTTNHSTPVPVNTPAGVTFTRIAAGDHHTCAVGSDTKAYCWGNNPQGQLGDGGTTNRSSPVPVHAPDGVAFTELAPGYHHTCGLTGTATYCWGWGDRGRLGTGDSTDHPAPARMLFGPAPTGPQPPTAVMALAGHEELVVYWRSPMDQGTGTLTGFTATASPGGRTCATDPDQRTCTITGLTNGTPYTVTVTATSTDGTSAASDPSEPATPTPPPPPTGVTATAHDRRIAVSWTAPTGPGLDFLDGYTATASPGGRTCAAGIRPALTCTVTGLTNGAAYTVTVVTRVHGGTSPASAVAGPVTPVTEQPASPVVQVAAGVTHSCELEAAGRAYCWGDNQTGQLGDGTDTDRPSPTAVNAPAAGVTFTQLAVGGRHTCGLGSDSKAYCWGVGGPLGNGDGENQSSPVPVDAPAAGVTFTQLTAGLAHTCGLGSDAKAYCWGYNGDGRVGDGTNEYRMSPVAVNAAAGVTFTQLAAGLAHTCGLGSDAKAYCWGYGSSGQLGDGGTVKRSSPVAVNAPAGGVTFTQLTAGGSHTCGLGSDTKAYCWGAGDRGQLGDGDSGTYRSGPVAVDAPAGVTFTQLTAGGAHTCGRGSDTKAYCWGSGASGELGDGGTAQQSSPVAVNAPAGVTFVGLSAGGSHECGLGSDAKAYCWGAAVHGQLGNGDVTNQPAPVAVLPPDPPAAGPQPSAGPTTGPQPSPSVPASPQPSPSVPASPQPSPSATTTPQPSASPSIGPQPPTGVTATAGDKAITVSWSSADSGEETPIRYTATASPGGKSCTISSSSSHGGICTINGLTNGTAYTVSVTATSKLGTSPPSSPTGPVTPAAVLPADRPQPPVIRAAQPQSESIAVAWEPAALGAGTLLGYTVTAAATKDPCSSTKTPCIVTSSTRQKGTVQLAAAAPEPATCTTTGADAQACTITGLTNGVSYLISITAHTTAGDSDADTSGPVVTVTPGDRALVRGPRFTTTVTASDPAGISRSYLAGADGAGLPASYTSAGLKTGRDGNRTFTWIVRDALGNQTSASRTVIVDNTRPTVAFGRAPRNGATLSRTTTITATASDRNGIARVQLMVNGKQVAVDTRPAFAFTLRPGRYGKRFTVRIRAYDRAGNLRATSQRTYHR</sequence>
<dbReference type="Pfam" id="PF00041">
    <property type="entry name" value="fn3"/>
    <property type="match status" value="4"/>
</dbReference>
<dbReference type="Proteomes" id="UP000619479">
    <property type="component" value="Unassembled WGS sequence"/>
</dbReference>
<evidence type="ECO:0000256" key="3">
    <source>
        <dbReference type="ARBA" id="ARBA00023295"/>
    </source>
</evidence>
<evidence type="ECO:0000256" key="5">
    <source>
        <dbReference type="SAM" id="MobiDB-lite"/>
    </source>
</evidence>
<dbReference type="PROSITE" id="PS50853">
    <property type="entry name" value="FN3"/>
    <property type="match status" value="4"/>
</dbReference>
<organism evidence="8 9">
    <name type="scientific">Actinoplanes cyaneus</name>
    <dbReference type="NCBI Taxonomy" id="52696"/>
    <lineage>
        <taxon>Bacteria</taxon>
        <taxon>Bacillati</taxon>
        <taxon>Actinomycetota</taxon>
        <taxon>Actinomycetes</taxon>
        <taxon>Micromonosporales</taxon>
        <taxon>Micromonosporaceae</taxon>
        <taxon>Actinoplanes</taxon>
    </lineage>
</organism>
<name>A0A919IL63_9ACTN</name>
<feature type="domain" description="Fibronectin type-III" evidence="7">
    <location>
        <begin position="484"/>
        <end position="576"/>
    </location>
</feature>
<protein>
    <recommendedName>
        <fullName evidence="7">Fibronectin type-III domain-containing protein</fullName>
    </recommendedName>
</protein>
<feature type="domain" description="Fibronectin type-III" evidence="7">
    <location>
        <begin position="997"/>
        <end position="1094"/>
    </location>
</feature>
<feature type="compositionally biased region" description="Pro residues" evidence="5">
    <location>
        <begin position="957"/>
        <end position="981"/>
    </location>
</feature>
<dbReference type="Pfam" id="PF00415">
    <property type="entry name" value="RCC1"/>
    <property type="match status" value="7"/>
</dbReference>
<evidence type="ECO:0000256" key="6">
    <source>
        <dbReference type="SAM" id="SignalP"/>
    </source>
</evidence>
<dbReference type="RefSeq" id="WP_203745808.1">
    <property type="nucleotide sequence ID" value="NZ_BAAAUC010000008.1"/>
</dbReference>
<evidence type="ECO:0000259" key="7">
    <source>
        <dbReference type="PROSITE" id="PS50853"/>
    </source>
</evidence>
<feature type="region of interest" description="Disordered" evidence="5">
    <location>
        <begin position="1028"/>
        <end position="1049"/>
    </location>
</feature>
<keyword evidence="4" id="KW-0119">Carbohydrate metabolism</keyword>
<keyword evidence="3" id="KW-0326">Glycosidase</keyword>
<dbReference type="PROSITE" id="PS50012">
    <property type="entry name" value="RCC1_3"/>
    <property type="match status" value="12"/>
</dbReference>
<feature type="signal peptide" evidence="6">
    <location>
        <begin position="1"/>
        <end position="18"/>
    </location>
</feature>
<dbReference type="InterPro" id="IPR036116">
    <property type="entry name" value="FN3_sf"/>
</dbReference>
<dbReference type="InterPro" id="IPR009091">
    <property type="entry name" value="RCC1/BLIP-II"/>
</dbReference>
<feature type="compositionally biased region" description="Pro residues" evidence="5">
    <location>
        <begin position="938"/>
        <end position="947"/>
    </location>
</feature>
<feature type="compositionally biased region" description="Low complexity" evidence="5">
    <location>
        <begin position="982"/>
        <end position="995"/>
    </location>
</feature>
<reference evidence="8" key="1">
    <citation type="submission" date="2021-01" db="EMBL/GenBank/DDBJ databases">
        <title>Whole genome shotgun sequence of Actinoplanes cyaneus NBRC 14990.</title>
        <authorList>
            <person name="Komaki H."/>
            <person name="Tamura T."/>
        </authorList>
    </citation>
    <scope>NUCLEOTIDE SEQUENCE</scope>
    <source>
        <strain evidence="8">NBRC 14990</strain>
    </source>
</reference>
<dbReference type="PANTHER" id="PTHR45982:SF1">
    <property type="entry name" value="REGULATOR OF CHROMOSOME CONDENSATION"/>
    <property type="match status" value="1"/>
</dbReference>
<dbReference type="EMBL" id="BOMH01000041">
    <property type="protein sequence ID" value="GID67749.1"/>
    <property type="molecule type" value="Genomic_DNA"/>
</dbReference>
<evidence type="ECO:0000256" key="1">
    <source>
        <dbReference type="ARBA" id="ARBA00022658"/>
    </source>
</evidence>
<dbReference type="PRINTS" id="PR00633">
    <property type="entry name" value="RCCNDNSATION"/>
</dbReference>
<dbReference type="SUPFAM" id="SSF50985">
    <property type="entry name" value="RCC1/BLIP-II"/>
    <property type="match status" value="3"/>
</dbReference>
<dbReference type="GO" id="GO:0016798">
    <property type="term" value="F:hydrolase activity, acting on glycosyl bonds"/>
    <property type="evidence" value="ECO:0007669"/>
    <property type="project" value="UniProtKB-KW"/>
</dbReference>
<feature type="chain" id="PRO_5037298805" description="Fibronectin type-III domain-containing protein" evidence="6">
    <location>
        <begin position="19"/>
        <end position="1384"/>
    </location>
</feature>
<dbReference type="Gene3D" id="2.130.10.30">
    <property type="entry name" value="Regulator of chromosome condensation 1/beta-lactamase-inhibitor protein II"/>
    <property type="match status" value="4"/>
</dbReference>
<keyword evidence="1" id="KW-0344">Guanine-nucleotide releasing factor</keyword>
<comment type="caution">
    <text evidence="8">The sequence shown here is derived from an EMBL/GenBank/DDBJ whole genome shotgun (WGS) entry which is preliminary data.</text>
</comment>
<dbReference type="GO" id="GO:0005737">
    <property type="term" value="C:cytoplasm"/>
    <property type="evidence" value="ECO:0007669"/>
    <property type="project" value="TreeGrafter"/>
</dbReference>
<feature type="domain" description="Fibronectin type-III" evidence="7">
    <location>
        <begin position="390"/>
        <end position="483"/>
    </location>
</feature>
<dbReference type="GO" id="GO:0005085">
    <property type="term" value="F:guanyl-nucleotide exchange factor activity"/>
    <property type="evidence" value="ECO:0007669"/>
    <property type="project" value="TreeGrafter"/>
</dbReference>
<dbReference type="GO" id="GO:0000272">
    <property type="term" value="P:polysaccharide catabolic process"/>
    <property type="evidence" value="ECO:0007669"/>
    <property type="project" value="UniProtKB-KW"/>
</dbReference>
<keyword evidence="2" id="KW-0677">Repeat</keyword>
<feature type="compositionally biased region" description="Pro residues" evidence="5">
    <location>
        <begin position="476"/>
        <end position="486"/>
    </location>
</feature>
<keyword evidence="9" id="KW-1185">Reference proteome</keyword>
<feature type="compositionally biased region" description="Low complexity" evidence="5">
    <location>
        <begin position="1035"/>
        <end position="1049"/>
    </location>
</feature>
<dbReference type="InterPro" id="IPR003961">
    <property type="entry name" value="FN3_dom"/>
</dbReference>
<feature type="compositionally biased region" description="Low complexity" evidence="5">
    <location>
        <begin position="463"/>
        <end position="475"/>
    </location>
</feature>
<keyword evidence="3" id="KW-0378">Hydrolase</keyword>
<feature type="domain" description="Fibronectin type-III" evidence="7">
    <location>
        <begin position="1096"/>
        <end position="1220"/>
    </location>
</feature>